<comment type="caution">
    <text evidence="2">The sequence shown here is derived from an EMBL/GenBank/DDBJ whole genome shotgun (WGS) entry which is preliminary data.</text>
</comment>
<feature type="compositionally biased region" description="Basic residues" evidence="1">
    <location>
        <begin position="198"/>
        <end position="208"/>
    </location>
</feature>
<dbReference type="AlphaFoldDB" id="A0AAD5K5I8"/>
<dbReference type="GO" id="GO:0010513">
    <property type="term" value="P:positive regulation of phosphatidylinositol biosynthetic process"/>
    <property type="evidence" value="ECO:0007669"/>
    <property type="project" value="TreeGrafter"/>
</dbReference>
<feature type="compositionally biased region" description="Low complexity" evidence="1">
    <location>
        <begin position="47"/>
        <end position="62"/>
    </location>
</feature>
<feature type="compositionally biased region" description="Polar residues" evidence="1">
    <location>
        <begin position="1"/>
        <end position="16"/>
    </location>
</feature>
<name>A0AAD5K5I8_9FUNG</name>
<dbReference type="GO" id="GO:0070772">
    <property type="term" value="C:PAS complex"/>
    <property type="evidence" value="ECO:0007669"/>
    <property type="project" value="TreeGrafter"/>
</dbReference>
<proteinExistence type="predicted"/>
<sequence length="620" mass="68814">MEELQSPSQTDMSTNTTKDKAVSTPSSFLAEEPSVVSHQQQGGVAPTATTSTVSKSTIKTNSPSQPTPLQSGSNRRPMFPTLHNDHQLGRDLLLSNNFDRNMTVEKARFEAPQTLITPADEMPPSLSYYPPDESLLSSSAEGRFPIANSVPTGVGAFSSSISTNGGSGSVGSPLIPSSSLSPYSTLTDRGSENERGTRRSTNKKRKRPSIPINGNASPSEVFHRNLIDAVSNVEGKSLTKLQTDSDENERYVYHTSSHSDLNYPYLHRVYTMPTAQEVDQHNNNNNNGHRWFNDWFRPSVAATPPHASLKKKSGEEDLSSAYRPKLRSYVMDYPHRSKKDYYDNHYPDKLLRHSPSRRSNRRMFSYGGDGGGYTSDDEEATAPLLLSRTTRQQKPSSSSHDSSSCGRICFNVTIGLFAAFICIFLLTLYRATPLTDMTVQLGRVLASDKELIFDIQVKANNWNWWTVHIADADIGVFAFSQIVPLMDEISSYNSTTNGMTVTGDPVPEYLGNFYHFDEPLSFPSTFIINNPAKAISQIRIKNPGADKTGSERWSRMIRYPYGLVTRGVLKYNPISFAPIYPQSAVICNVARVDPTTGTVSEDPDQGYCAKKDTQHEIHRF</sequence>
<dbReference type="Proteomes" id="UP001209540">
    <property type="component" value="Unassembled WGS sequence"/>
</dbReference>
<organism evidence="2 3">
    <name type="scientific">Phascolomyces articulosus</name>
    <dbReference type="NCBI Taxonomy" id="60185"/>
    <lineage>
        <taxon>Eukaryota</taxon>
        <taxon>Fungi</taxon>
        <taxon>Fungi incertae sedis</taxon>
        <taxon>Mucoromycota</taxon>
        <taxon>Mucoromycotina</taxon>
        <taxon>Mucoromycetes</taxon>
        <taxon>Mucorales</taxon>
        <taxon>Lichtheimiaceae</taxon>
        <taxon>Phascolomyces</taxon>
    </lineage>
</organism>
<feature type="region of interest" description="Disordered" evidence="1">
    <location>
        <begin position="344"/>
        <end position="375"/>
    </location>
</feature>
<dbReference type="InterPro" id="IPR024260">
    <property type="entry name" value="Vac7"/>
</dbReference>
<keyword evidence="3" id="KW-1185">Reference proteome</keyword>
<dbReference type="GO" id="GO:0000011">
    <property type="term" value="P:vacuole inheritance"/>
    <property type="evidence" value="ECO:0007669"/>
    <property type="project" value="TreeGrafter"/>
</dbReference>
<evidence type="ECO:0008006" key="4">
    <source>
        <dbReference type="Google" id="ProtNLM"/>
    </source>
</evidence>
<evidence type="ECO:0000256" key="1">
    <source>
        <dbReference type="SAM" id="MobiDB-lite"/>
    </source>
</evidence>
<feature type="region of interest" description="Disordered" evidence="1">
    <location>
        <begin position="1"/>
        <end position="84"/>
    </location>
</feature>
<evidence type="ECO:0000313" key="3">
    <source>
        <dbReference type="Proteomes" id="UP001209540"/>
    </source>
</evidence>
<dbReference type="EMBL" id="JAIXMP010000021">
    <property type="protein sequence ID" value="KAI9256622.1"/>
    <property type="molecule type" value="Genomic_DNA"/>
</dbReference>
<dbReference type="PANTHER" id="PTHR28258:SF1">
    <property type="entry name" value="VACUOLAR SEGREGATION PROTEIN 7"/>
    <property type="match status" value="1"/>
</dbReference>
<dbReference type="Pfam" id="PF12751">
    <property type="entry name" value="Vac7"/>
    <property type="match status" value="1"/>
</dbReference>
<gene>
    <name evidence="2" type="ORF">BDA99DRAFT_539677</name>
</gene>
<feature type="compositionally biased region" description="Polar residues" evidence="1">
    <location>
        <begin position="63"/>
        <end position="74"/>
    </location>
</feature>
<protein>
    <recommendedName>
        <fullName evidence="4">Vacuolar segregation protein 7</fullName>
    </recommendedName>
</protein>
<accession>A0AAD5K5I8</accession>
<evidence type="ECO:0000313" key="2">
    <source>
        <dbReference type="EMBL" id="KAI9256622.1"/>
    </source>
</evidence>
<reference evidence="2" key="1">
    <citation type="journal article" date="2022" name="IScience">
        <title>Evolution of zygomycete secretomes and the origins of terrestrial fungal ecologies.</title>
        <authorList>
            <person name="Chang Y."/>
            <person name="Wang Y."/>
            <person name="Mondo S."/>
            <person name="Ahrendt S."/>
            <person name="Andreopoulos W."/>
            <person name="Barry K."/>
            <person name="Beard J."/>
            <person name="Benny G.L."/>
            <person name="Blankenship S."/>
            <person name="Bonito G."/>
            <person name="Cuomo C."/>
            <person name="Desiro A."/>
            <person name="Gervers K.A."/>
            <person name="Hundley H."/>
            <person name="Kuo A."/>
            <person name="LaButti K."/>
            <person name="Lang B.F."/>
            <person name="Lipzen A."/>
            <person name="O'Donnell K."/>
            <person name="Pangilinan J."/>
            <person name="Reynolds N."/>
            <person name="Sandor L."/>
            <person name="Smith M.E."/>
            <person name="Tsang A."/>
            <person name="Grigoriev I.V."/>
            <person name="Stajich J.E."/>
            <person name="Spatafora J.W."/>
        </authorList>
    </citation>
    <scope>NUCLEOTIDE SEQUENCE</scope>
    <source>
        <strain evidence="2">RSA 2281</strain>
    </source>
</reference>
<feature type="compositionally biased region" description="Basic residues" evidence="1">
    <location>
        <begin position="352"/>
        <end position="361"/>
    </location>
</feature>
<dbReference type="PANTHER" id="PTHR28258">
    <property type="entry name" value="VACUOLAR SEGREGATION PROTEIN 7"/>
    <property type="match status" value="1"/>
</dbReference>
<feature type="compositionally biased region" description="Low complexity" evidence="1">
    <location>
        <begin position="162"/>
        <end position="186"/>
    </location>
</feature>
<dbReference type="GO" id="GO:0000329">
    <property type="term" value="C:fungal-type vacuole membrane"/>
    <property type="evidence" value="ECO:0007669"/>
    <property type="project" value="TreeGrafter"/>
</dbReference>
<feature type="region of interest" description="Disordered" evidence="1">
    <location>
        <begin position="162"/>
        <end position="218"/>
    </location>
</feature>
<dbReference type="GO" id="GO:1903778">
    <property type="term" value="P:protein localization to vacuolar membrane"/>
    <property type="evidence" value="ECO:0007669"/>
    <property type="project" value="TreeGrafter"/>
</dbReference>
<reference evidence="2" key="2">
    <citation type="submission" date="2023-02" db="EMBL/GenBank/DDBJ databases">
        <authorList>
            <consortium name="DOE Joint Genome Institute"/>
            <person name="Mondo S.J."/>
            <person name="Chang Y."/>
            <person name="Wang Y."/>
            <person name="Ahrendt S."/>
            <person name="Andreopoulos W."/>
            <person name="Barry K."/>
            <person name="Beard J."/>
            <person name="Benny G.L."/>
            <person name="Blankenship S."/>
            <person name="Bonito G."/>
            <person name="Cuomo C."/>
            <person name="Desiro A."/>
            <person name="Gervers K.A."/>
            <person name="Hundley H."/>
            <person name="Kuo A."/>
            <person name="LaButti K."/>
            <person name="Lang B.F."/>
            <person name="Lipzen A."/>
            <person name="O'Donnell K."/>
            <person name="Pangilinan J."/>
            <person name="Reynolds N."/>
            <person name="Sandor L."/>
            <person name="Smith M.W."/>
            <person name="Tsang A."/>
            <person name="Grigoriev I.V."/>
            <person name="Stajich J.E."/>
            <person name="Spatafora J.W."/>
        </authorList>
    </citation>
    <scope>NUCLEOTIDE SEQUENCE</scope>
    <source>
        <strain evidence="2">RSA 2281</strain>
    </source>
</reference>